<gene>
    <name evidence="1" type="ORF">METZ01_LOCUS175227</name>
</gene>
<dbReference type="EMBL" id="UINC01033305">
    <property type="protein sequence ID" value="SVB22373.1"/>
    <property type="molecule type" value="Genomic_DNA"/>
</dbReference>
<protein>
    <submittedName>
        <fullName evidence="1">Uncharacterized protein</fullName>
    </submittedName>
</protein>
<accession>A0A382CAU5</accession>
<dbReference type="AlphaFoldDB" id="A0A382CAU5"/>
<reference evidence="1" key="1">
    <citation type="submission" date="2018-05" db="EMBL/GenBank/DDBJ databases">
        <authorList>
            <person name="Lanie J.A."/>
            <person name="Ng W.-L."/>
            <person name="Kazmierczak K.M."/>
            <person name="Andrzejewski T.M."/>
            <person name="Davidsen T.M."/>
            <person name="Wayne K.J."/>
            <person name="Tettelin H."/>
            <person name="Glass J.I."/>
            <person name="Rusch D."/>
            <person name="Podicherti R."/>
            <person name="Tsui H.-C.T."/>
            <person name="Winkler M.E."/>
        </authorList>
    </citation>
    <scope>NUCLEOTIDE SEQUENCE</scope>
</reference>
<sequence>LSAFSPLFLRYVEFFCADVAQWLEQLIRNQ</sequence>
<feature type="non-terminal residue" evidence="1">
    <location>
        <position position="1"/>
    </location>
</feature>
<proteinExistence type="predicted"/>
<organism evidence="1">
    <name type="scientific">marine metagenome</name>
    <dbReference type="NCBI Taxonomy" id="408172"/>
    <lineage>
        <taxon>unclassified sequences</taxon>
        <taxon>metagenomes</taxon>
        <taxon>ecological metagenomes</taxon>
    </lineage>
</organism>
<name>A0A382CAU5_9ZZZZ</name>
<evidence type="ECO:0000313" key="1">
    <source>
        <dbReference type="EMBL" id="SVB22373.1"/>
    </source>
</evidence>